<comment type="caution">
    <text evidence="1">The sequence shown here is derived from an EMBL/GenBank/DDBJ whole genome shotgun (WGS) entry which is preliminary data.</text>
</comment>
<evidence type="ECO:0000313" key="2">
    <source>
        <dbReference type="Proteomes" id="UP000321306"/>
    </source>
</evidence>
<name>A0A511NC35_DEIC1</name>
<organism evidence="1 2">
    <name type="scientific">Deinococcus cellulosilyticus (strain DSM 18568 / NBRC 106333 / KACC 11606 / 5516J-15)</name>
    <dbReference type="NCBI Taxonomy" id="1223518"/>
    <lineage>
        <taxon>Bacteria</taxon>
        <taxon>Thermotogati</taxon>
        <taxon>Deinococcota</taxon>
        <taxon>Deinococci</taxon>
        <taxon>Deinococcales</taxon>
        <taxon>Deinococcaceae</taxon>
        <taxon>Deinococcus</taxon>
    </lineage>
</organism>
<dbReference type="RefSeq" id="WP_186816300.1">
    <property type="nucleotide sequence ID" value="NZ_BJXB01000048.1"/>
</dbReference>
<dbReference type="Proteomes" id="UP000321306">
    <property type="component" value="Unassembled WGS sequence"/>
</dbReference>
<sequence>MDDFSLLLVLVNLLVWVPVVVLLRPSGAQDQSLQQWKKQLDRWSQLKHRNEEWRDR</sequence>
<reference evidence="1 2" key="1">
    <citation type="submission" date="2019-07" db="EMBL/GenBank/DDBJ databases">
        <title>Whole genome shotgun sequence of Deinococcus cellulosilyticus NBRC 106333.</title>
        <authorList>
            <person name="Hosoyama A."/>
            <person name="Uohara A."/>
            <person name="Ohji S."/>
            <person name="Ichikawa N."/>
        </authorList>
    </citation>
    <scope>NUCLEOTIDE SEQUENCE [LARGE SCALE GENOMIC DNA]</scope>
    <source>
        <strain evidence="1 2">NBRC 106333</strain>
    </source>
</reference>
<proteinExistence type="predicted"/>
<keyword evidence="2" id="KW-1185">Reference proteome</keyword>
<dbReference type="EMBL" id="BJXB01000048">
    <property type="protein sequence ID" value="GEM49931.1"/>
    <property type="molecule type" value="Genomic_DNA"/>
</dbReference>
<protein>
    <submittedName>
        <fullName evidence="1">Uncharacterized protein</fullName>
    </submittedName>
</protein>
<gene>
    <name evidence="1" type="ORF">DC3_55660</name>
</gene>
<accession>A0A511NC35</accession>
<dbReference type="AlphaFoldDB" id="A0A511NC35"/>
<evidence type="ECO:0000313" key="1">
    <source>
        <dbReference type="EMBL" id="GEM49931.1"/>
    </source>
</evidence>